<protein>
    <submittedName>
        <fullName evidence="2">Uncharacterized protein</fullName>
    </submittedName>
</protein>
<dbReference type="Proteomes" id="UP000030745">
    <property type="component" value="Unassembled WGS sequence"/>
</dbReference>
<dbReference type="VEuPathDB" id="FungiDB:SPRG_19423"/>
<evidence type="ECO:0000313" key="2">
    <source>
        <dbReference type="EMBL" id="KDO32800.1"/>
    </source>
</evidence>
<evidence type="ECO:0000256" key="1">
    <source>
        <dbReference type="SAM" id="MobiDB-lite"/>
    </source>
</evidence>
<dbReference type="KEGG" id="spar:SPRG_19423"/>
<dbReference type="RefSeq" id="XP_012196657.1">
    <property type="nucleotide sequence ID" value="XM_012341267.1"/>
</dbReference>
<gene>
    <name evidence="2" type="ORF">SPRG_19423</name>
</gene>
<feature type="region of interest" description="Disordered" evidence="1">
    <location>
        <begin position="359"/>
        <end position="385"/>
    </location>
</feature>
<dbReference type="GeneID" id="24140802"/>
<reference evidence="2 3" key="1">
    <citation type="journal article" date="2013" name="PLoS Genet.">
        <title>Distinctive expansion of potential virulence genes in the genome of the oomycete fish pathogen Saprolegnia parasitica.</title>
        <authorList>
            <person name="Jiang R.H."/>
            <person name="de Bruijn I."/>
            <person name="Haas B.J."/>
            <person name="Belmonte R."/>
            <person name="Lobach L."/>
            <person name="Christie J."/>
            <person name="van den Ackerveken G."/>
            <person name="Bottin A."/>
            <person name="Bulone V."/>
            <person name="Diaz-Moreno S.M."/>
            <person name="Dumas B."/>
            <person name="Fan L."/>
            <person name="Gaulin E."/>
            <person name="Govers F."/>
            <person name="Grenville-Briggs L.J."/>
            <person name="Horner N.R."/>
            <person name="Levin J.Z."/>
            <person name="Mammella M."/>
            <person name="Meijer H.J."/>
            <person name="Morris P."/>
            <person name="Nusbaum C."/>
            <person name="Oome S."/>
            <person name="Phillips A.J."/>
            <person name="van Rooyen D."/>
            <person name="Rzeszutek E."/>
            <person name="Saraiva M."/>
            <person name="Secombes C.J."/>
            <person name="Seidl M.F."/>
            <person name="Snel B."/>
            <person name="Stassen J.H."/>
            <person name="Sykes S."/>
            <person name="Tripathy S."/>
            <person name="van den Berg H."/>
            <person name="Vega-Arreguin J.C."/>
            <person name="Wawra S."/>
            <person name="Young S.K."/>
            <person name="Zeng Q."/>
            <person name="Dieguez-Uribeondo J."/>
            <person name="Russ C."/>
            <person name="Tyler B.M."/>
            <person name="van West P."/>
        </authorList>
    </citation>
    <scope>NUCLEOTIDE SEQUENCE [LARGE SCALE GENOMIC DNA]</scope>
    <source>
        <strain evidence="2 3">CBS 223.65</strain>
    </source>
</reference>
<feature type="region of interest" description="Disordered" evidence="1">
    <location>
        <begin position="255"/>
        <end position="346"/>
    </location>
</feature>
<accession>A0A067CU73</accession>
<dbReference type="EMBL" id="KK583194">
    <property type="protein sequence ID" value="KDO32800.1"/>
    <property type="molecule type" value="Genomic_DNA"/>
</dbReference>
<dbReference type="OMA" id="IVEKDWA"/>
<organism evidence="2 3">
    <name type="scientific">Saprolegnia parasitica (strain CBS 223.65)</name>
    <dbReference type="NCBI Taxonomy" id="695850"/>
    <lineage>
        <taxon>Eukaryota</taxon>
        <taxon>Sar</taxon>
        <taxon>Stramenopiles</taxon>
        <taxon>Oomycota</taxon>
        <taxon>Saprolegniomycetes</taxon>
        <taxon>Saprolegniales</taxon>
        <taxon>Saprolegniaceae</taxon>
        <taxon>Saprolegnia</taxon>
    </lineage>
</organism>
<name>A0A067CU73_SAPPC</name>
<keyword evidence="3" id="KW-1185">Reference proteome</keyword>
<dbReference type="STRING" id="695850.A0A067CU73"/>
<proteinExistence type="predicted"/>
<evidence type="ECO:0000313" key="3">
    <source>
        <dbReference type="Proteomes" id="UP000030745"/>
    </source>
</evidence>
<sequence>MNPKDAIGSYLSSLRGDRKLVEKIDEGVPFFVPQLSKVKTSAMCTNKKQTHLLFGYETLKHSFDESYRKQGNPSLYTAEKIEQRQRLQNNRQIQACLCRFWDTFTSVRLGKTTIDEPEYCDVFVKLFKALVPPQEFAVAEARKIVEKDWARDVGAASEAMTKAMFYRSLFEVADIWTTEIGVDEYVTFLTKLFERVTMTVFDQEKALWLTKFADLDVIKSSWDENQAVVAAPSEAISPKRQAEITRLRKKAHTLSSIPLHDEKKSDLPSVVTSPERQRSFRQRKSDRRLPIDAPSSPILATDPTPEASDVDAPKSSPTRAPFASPRKPPKGYHDGSGQNVEQVRVAMPSIYLSPDLEVQKEDVSAVKRRQRESAKLANRLRRTTY</sequence>
<dbReference type="OrthoDB" id="439792at2759"/>
<dbReference type="AlphaFoldDB" id="A0A067CU73"/>